<dbReference type="InterPro" id="IPR036396">
    <property type="entry name" value="Cyt_P450_sf"/>
</dbReference>
<evidence type="ECO:0000313" key="3">
    <source>
        <dbReference type="Proteomes" id="UP001500518"/>
    </source>
</evidence>
<dbReference type="PANTHER" id="PTHR46696:SF6">
    <property type="entry name" value="P450, PUTATIVE (EUROFUNG)-RELATED"/>
    <property type="match status" value="1"/>
</dbReference>
<organism evidence="2 3">
    <name type="scientific">Erythrobacter westpacificensis</name>
    <dbReference type="NCBI Taxonomy" id="1055231"/>
    <lineage>
        <taxon>Bacteria</taxon>
        <taxon>Pseudomonadati</taxon>
        <taxon>Pseudomonadota</taxon>
        <taxon>Alphaproteobacteria</taxon>
        <taxon>Sphingomonadales</taxon>
        <taxon>Erythrobacteraceae</taxon>
        <taxon>Erythrobacter/Porphyrobacter group</taxon>
        <taxon>Erythrobacter</taxon>
    </lineage>
</organism>
<keyword evidence="3" id="KW-1185">Reference proteome</keyword>
<protein>
    <submittedName>
        <fullName evidence="2">Cytochrome P450</fullName>
    </submittedName>
</protein>
<dbReference type="PANTHER" id="PTHR46696">
    <property type="entry name" value="P450, PUTATIVE (EUROFUNG)-RELATED"/>
    <property type="match status" value="1"/>
</dbReference>
<name>A0ABP9KUC2_9SPHN</name>
<comment type="caution">
    <text evidence="2">The sequence shown here is derived from an EMBL/GenBank/DDBJ whole genome shotgun (WGS) entry which is preliminary data.</text>
</comment>
<dbReference type="InterPro" id="IPR001128">
    <property type="entry name" value="Cyt_P450"/>
</dbReference>
<dbReference type="Gene3D" id="1.10.630.10">
    <property type="entry name" value="Cytochrome P450"/>
    <property type="match status" value="1"/>
</dbReference>
<proteinExistence type="inferred from homology"/>
<dbReference type="InterPro" id="IPR002397">
    <property type="entry name" value="Cyt_P450_B"/>
</dbReference>
<evidence type="ECO:0000256" key="1">
    <source>
        <dbReference type="ARBA" id="ARBA00010617"/>
    </source>
</evidence>
<accession>A0ABP9KUC2</accession>
<sequence length="417" mass="46827">MQTENSDARPLFKEFAPFSKEQLADPNCVLARARKDVPVFYSPEFDFWVVTRYEDVNRIFGEPKSYSSSSVLAPRSDRPAEIVREFGDRELGFQHQLVMSDPPAHSRLKKLMSPAFLPRRVLAREQWLRDFTNGLIDKFEQDRKVDLVSQYTAPIPVATIAKVVGAPEEDAKHFSGWVNDILTLTGSFDTPEAELISAWRGIFAFEDYVRALIAERRETPQDDLTSDFIQARSDDGSPAMNDTEVVWNVFNIVGAGTDSTGVLLSHVFHLLLTSPEKWDAVCADKSLIPNMIEEALRVRSPVRGLLRKTTEAVTINDVSIPADALVYTHIASANQDDAVFENPDEFDICRAKANRHLGFGSRNHACIGAPLARLEAKVAVETLVDRLPGLKIVDDSRELEYRPNLLLPAIAYLNARW</sequence>
<gene>
    <name evidence="2" type="ORF">GCM10023208_34140</name>
</gene>
<dbReference type="Pfam" id="PF00067">
    <property type="entry name" value="p450"/>
    <property type="match status" value="1"/>
</dbReference>
<reference evidence="3" key="1">
    <citation type="journal article" date="2019" name="Int. J. Syst. Evol. Microbiol.">
        <title>The Global Catalogue of Microorganisms (GCM) 10K type strain sequencing project: providing services to taxonomists for standard genome sequencing and annotation.</title>
        <authorList>
            <consortium name="The Broad Institute Genomics Platform"/>
            <consortium name="The Broad Institute Genome Sequencing Center for Infectious Disease"/>
            <person name="Wu L."/>
            <person name="Ma J."/>
        </authorList>
    </citation>
    <scope>NUCLEOTIDE SEQUENCE [LARGE SCALE GENOMIC DNA]</scope>
    <source>
        <strain evidence="3">JCM 18014</strain>
    </source>
</reference>
<dbReference type="EMBL" id="BAABHV010000028">
    <property type="protein sequence ID" value="GAA5063171.1"/>
    <property type="molecule type" value="Genomic_DNA"/>
</dbReference>
<dbReference type="SUPFAM" id="SSF48264">
    <property type="entry name" value="Cytochrome P450"/>
    <property type="match status" value="1"/>
</dbReference>
<dbReference type="PRINTS" id="PR00385">
    <property type="entry name" value="P450"/>
</dbReference>
<dbReference type="Proteomes" id="UP001500518">
    <property type="component" value="Unassembled WGS sequence"/>
</dbReference>
<evidence type="ECO:0000313" key="2">
    <source>
        <dbReference type="EMBL" id="GAA5063171.1"/>
    </source>
</evidence>
<dbReference type="RefSeq" id="WP_346034109.1">
    <property type="nucleotide sequence ID" value="NZ_BAABHV010000028.1"/>
</dbReference>
<comment type="similarity">
    <text evidence="1">Belongs to the cytochrome P450 family.</text>
</comment>
<dbReference type="PRINTS" id="PR00359">
    <property type="entry name" value="BP450"/>
</dbReference>